<proteinExistence type="predicted"/>
<evidence type="ECO:0000313" key="2">
    <source>
        <dbReference type="Proteomes" id="UP000663193"/>
    </source>
</evidence>
<dbReference type="Proteomes" id="UP000663193">
    <property type="component" value="Chromosome 7"/>
</dbReference>
<dbReference type="VEuPathDB" id="FungiDB:JI435_434820"/>
<protein>
    <submittedName>
        <fullName evidence="1">Uncharacterized protein</fullName>
    </submittedName>
</protein>
<reference evidence="2" key="1">
    <citation type="journal article" date="2021" name="BMC Genomics">
        <title>Chromosome-level genome assembly and manually-curated proteome of model necrotroph Parastagonospora nodorum Sn15 reveals a genome-wide trove of candidate effector homologs, and redundancy of virulence-related functions within an accessory chromosome.</title>
        <authorList>
            <person name="Bertazzoni S."/>
            <person name="Jones D.A.B."/>
            <person name="Phan H.T."/>
            <person name="Tan K.-C."/>
            <person name="Hane J.K."/>
        </authorList>
    </citation>
    <scope>NUCLEOTIDE SEQUENCE [LARGE SCALE GENOMIC DNA]</scope>
    <source>
        <strain evidence="2">SN15 / ATCC MYA-4574 / FGSC 10173)</strain>
    </source>
</reference>
<name>A0A7U2HZ79_PHANO</name>
<gene>
    <name evidence="1" type="ORF">JI435_434820</name>
</gene>
<organism evidence="1 2">
    <name type="scientific">Phaeosphaeria nodorum (strain SN15 / ATCC MYA-4574 / FGSC 10173)</name>
    <name type="common">Glume blotch fungus</name>
    <name type="synonym">Parastagonospora nodorum</name>
    <dbReference type="NCBI Taxonomy" id="321614"/>
    <lineage>
        <taxon>Eukaryota</taxon>
        <taxon>Fungi</taxon>
        <taxon>Dikarya</taxon>
        <taxon>Ascomycota</taxon>
        <taxon>Pezizomycotina</taxon>
        <taxon>Dothideomycetes</taxon>
        <taxon>Pleosporomycetidae</taxon>
        <taxon>Pleosporales</taxon>
        <taxon>Pleosporineae</taxon>
        <taxon>Phaeosphaeriaceae</taxon>
        <taxon>Parastagonospora</taxon>
    </lineage>
</organism>
<keyword evidence="2" id="KW-1185">Reference proteome</keyword>
<evidence type="ECO:0000313" key="1">
    <source>
        <dbReference type="EMBL" id="QRC97365.1"/>
    </source>
</evidence>
<accession>A0A7U2HZ79</accession>
<sequence length="183" mass="21197">MVNFYTGNDPTPGFSELELYRQYKVEQKKKHGSVSKKRPDTTVSVGQVSKLYRDLAITDNVSKQADNSYDHLNDYDDDEAMLDADAPVSNILEKPAPSNRKITIRDYHLWKATGIKTFDEYLNQKPHKDVELPKRRPVKNLPGLPGGADDPNYLESVKEQEEEHLRRVRKYGRRELMWPSHLL</sequence>
<dbReference type="EMBL" id="CP069029">
    <property type="protein sequence ID" value="QRC97365.1"/>
    <property type="molecule type" value="Genomic_DNA"/>
</dbReference>
<dbReference type="AlphaFoldDB" id="A0A7U2HZ79"/>